<proteinExistence type="predicted"/>
<feature type="compositionally biased region" description="Low complexity" evidence="1">
    <location>
        <begin position="73"/>
        <end position="82"/>
    </location>
</feature>
<dbReference type="Proteomes" id="UP000054248">
    <property type="component" value="Unassembled WGS sequence"/>
</dbReference>
<evidence type="ECO:0000256" key="1">
    <source>
        <dbReference type="SAM" id="MobiDB-lite"/>
    </source>
</evidence>
<feature type="compositionally biased region" description="Basic and acidic residues" evidence="1">
    <location>
        <begin position="196"/>
        <end position="215"/>
    </location>
</feature>
<dbReference type="HOGENOM" id="CLU_624372_0_0_1"/>
<feature type="compositionally biased region" description="Low complexity" evidence="1">
    <location>
        <begin position="184"/>
        <end position="195"/>
    </location>
</feature>
<reference evidence="3" key="2">
    <citation type="submission" date="2015-01" db="EMBL/GenBank/DDBJ databases">
        <title>Evolutionary Origins and Diversification of the Mycorrhizal Mutualists.</title>
        <authorList>
            <consortium name="DOE Joint Genome Institute"/>
            <consortium name="Mycorrhizal Genomics Consortium"/>
            <person name="Kohler A."/>
            <person name="Kuo A."/>
            <person name="Nagy L.G."/>
            <person name="Floudas D."/>
            <person name="Copeland A."/>
            <person name="Barry K.W."/>
            <person name="Cichocki N."/>
            <person name="Veneault-Fourrey C."/>
            <person name="LaButti K."/>
            <person name="Lindquist E.A."/>
            <person name="Lipzen A."/>
            <person name="Lundell T."/>
            <person name="Morin E."/>
            <person name="Murat C."/>
            <person name="Riley R."/>
            <person name="Ohm R."/>
            <person name="Sun H."/>
            <person name="Tunlid A."/>
            <person name="Henrissat B."/>
            <person name="Grigoriev I.V."/>
            <person name="Hibbett D.S."/>
            <person name="Martin F."/>
        </authorList>
    </citation>
    <scope>NUCLEOTIDE SEQUENCE [LARGE SCALE GENOMIC DNA]</scope>
    <source>
        <strain evidence="3">MUT 4182</strain>
    </source>
</reference>
<feature type="region of interest" description="Disordered" evidence="1">
    <location>
        <begin position="1"/>
        <end position="408"/>
    </location>
</feature>
<name>A0A0C3QQG9_9AGAM</name>
<feature type="compositionally biased region" description="Basic and acidic residues" evidence="1">
    <location>
        <begin position="389"/>
        <end position="399"/>
    </location>
</feature>
<feature type="compositionally biased region" description="Basic and acidic residues" evidence="1">
    <location>
        <begin position="63"/>
        <end position="72"/>
    </location>
</feature>
<dbReference type="EMBL" id="KN822969">
    <property type="protein sequence ID" value="KIO30761.1"/>
    <property type="molecule type" value="Genomic_DNA"/>
</dbReference>
<feature type="compositionally biased region" description="Polar residues" evidence="1">
    <location>
        <begin position="316"/>
        <end position="325"/>
    </location>
</feature>
<feature type="compositionally biased region" description="Low complexity" evidence="1">
    <location>
        <begin position="90"/>
        <end position="102"/>
    </location>
</feature>
<accession>A0A0C3QQG9</accession>
<organism evidence="2 3">
    <name type="scientific">Tulasnella calospora MUT 4182</name>
    <dbReference type="NCBI Taxonomy" id="1051891"/>
    <lineage>
        <taxon>Eukaryota</taxon>
        <taxon>Fungi</taxon>
        <taxon>Dikarya</taxon>
        <taxon>Basidiomycota</taxon>
        <taxon>Agaricomycotina</taxon>
        <taxon>Agaricomycetes</taxon>
        <taxon>Cantharellales</taxon>
        <taxon>Tulasnellaceae</taxon>
        <taxon>Tulasnella</taxon>
    </lineage>
</organism>
<keyword evidence="3" id="KW-1185">Reference proteome</keyword>
<reference evidence="2 3" key="1">
    <citation type="submission" date="2014-04" db="EMBL/GenBank/DDBJ databases">
        <authorList>
            <consortium name="DOE Joint Genome Institute"/>
            <person name="Kuo A."/>
            <person name="Girlanda M."/>
            <person name="Perotto S."/>
            <person name="Kohler A."/>
            <person name="Nagy L.G."/>
            <person name="Floudas D."/>
            <person name="Copeland A."/>
            <person name="Barry K.W."/>
            <person name="Cichocki N."/>
            <person name="Veneault-Fourrey C."/>
            <person name="LaButti K."/>
            <person name="Lindquist E.A."/>
            <person name="Lipzen A."/>
            <person name="Lundell T."/>
            <person name="Morin E."/>
            <person name="Murat C."/>
            <person name="Sun H."/>
            <person name="Tunlid A."/>
            <person name="Henrissat B."/>
            <person name="Grigoriev I.V."/>
            <person name="Hibbett D.S."/>
            <person name="Martin F."/>
            <person name="Nordberg H.P."/>
            <person name="Cantor M.N."/>
            <person name="Hua S.X."/>
        </authorList>
    </citation>
    <scope>NUCLEOTIDE SEQUENCE [LARGE SCALE GENOMIC DNA]</scope>
    <source>
        <strain evidence="2 3">MUT 4182</strain>
    </source>
</reference>
<evidence type="ECO:0000313" key="3">
    <source>
        <dbReference type="Proteomes" id="UP000054248"/>
    </source>
</evidence>
<feature type="compositionally biased region" description="Basic and acidic residues" evidence="1">
    <location>
        <begin position="298"/>
        <end position="310"/>
    </location>
</feature>
<gene>
    <name evidence="2" type="ORF">M407DRAFT_5506</name>
</gene>
<protein>
    <submittedName>
        <fullName evidence="2">Uncharacterized protein</fullName>
    </submittedName>
</protein>
<dbReference type="OrthoDB" id="3358973at2759"/>
<evidence type="ECO:0000313" key="2">
    <source>
        <dbReference type="EMBL" id="KIO30761.1"/>
    </source>
</evidence>
<feature type="compositionally biased region" description="Low complexity" evidence="1">
    <location>
        <begin position="234"/>
        <end position="249"/>
    </location>
</feature>
<feature type="compositionally biased region" description="Basic and acidic residues" evidence="1">
    <location>
        <begin position="107"/>
        <end position="140"/>
    </location>
</feature>
<feature type="compositionally biased region" description="Low complexity" evidence="1">
    <location>
        <begin position="285"/>
        <end position="296"/>
    </location>
</feature>
<dbReference type="AlphaFoldDB" id="A0A0C3QQG9"/>
<sequence>MATLIAKLPSIRRTDGAANSNSGHQPLESAPPSPLAEETDIGTLPNESASPVDPSGRRKWKGKGIDPAERRGSASSSSSPAEEGVDGMEPPEAGAAPGGATESYPPMKDEELETRRVQENLRRWEEAERQRRKAARDSRTARTPSTLISDVAGYVTNFGSSKPASRKKDSRTDSIGTIPSIPDGAATRAGGWTAARTRDSEDVELEGPKDPKRTPPDATPTKANFQKRLATRPSQSSIVTTDSVSTVTSGPRNPFSTPSGVIPAKPSEEQDEPFTPPDHLISREASTSSTATSGSADDPFKNPEAAKTDLDIPLLSTPTNLSPATSPRVDKGMSLLQVPRSPKRSRSPSNAAAKRTSVKQAPPLVRPLDLPEPTMPRMEPEPASGHWRRVQDAKQRDQAIQEELEEDRAKGGRWWTDWICGCREGNVREDQAGRTNPFE</sequence>
<feature type="compositionally biased region" description="Polar residues" evidence="1">
    <location>
        <begin position="250"/>
        <end position="259"/>
    </location>
</feature>